<dbReference type="RefSeq" id="WP_057627136.1">
    <property type="nucleotide sequence ID" value="NZ_LDJJ01000013.1"/>
</dbReference>
<organism evidence="3 4">
    <name type="scientific">Stenotrophomonas terrae</name>
    <dbReference type="NCBI Taxonomy" id="405446"/>
    <lineage>
        <taxon>Bacteria</taxon>
        <taxon>Pseudomonadati</taxon>
        <taxon>Pseudomonadota</taxon>
        <taxon>Gammaproteobacteria</taxon>
        <taxon>Lysobacterales</taxon>
        <taxon>Lysobacteraceae</taxon>
        <taxon>Stenotrophomonas</taxon>
    </lineage>
</organism>
<dbReference type="InterPro" id="IPR011990">
    <property type="entry name" value="TPR-like_helical_dom_sf"/>
</dbReference>
<evidence type="ECO:0000256" key="1">
    <source>
        <dbReference type="ARBA" id="ARBA00022679"/>
    </source>
</evidence>
<evidence type="ECO:0000256" key="2">
    <source>
        <dbReference type="PROSITE-ProRule" id="PRU00339"/>
    </source>
</evidence>
<feature type="repeat" description="TPR" evidence="2">
    <location>
        <begin position="106"/>
        <end position="139"/>
    </location>
</feature>
<keyword evidence="1 3" id="KW-0808">Transferase</keyword>
<protein>
    <submittedName>
        <fullName evidence="3">Sulfotransferase</fullName>
    </submittedName>
</protein>
<dbReference type="InterPro" id="IPR019734">
    <property type="entry name" value="TPR_rpt"/>
</dbReference>
<evidence type="ECO:0000313" key="3">
    <source>
        <dbReference type="EMBL" id="KRG70305.1"/>
    </source>
</evidence>
<accession>A0A0R0CWY4</accession>
<dbReference type="SUPFAM" id="SSF48452">
    <property type="entry name" value="TPR-like"/>
    <property type="match status" value="1"/>
</dbReference>
<gene>
    <name evidence="3" type="ORF">ABB27_04680</name>
</gene>
<dbReference type="SMART" id="SM00028">
    <property type="entry name" value="TPR"/>
    <property type="match status" value="2"/>
</dbReference>
<comment type="caution">
    <text evidence="3">The sequence shown here is derived from an EMBL/GenBank/DDBJ whole genome shotgun (WGS) entry which is preliminary data.</text>
</comment>
<dbReference type="OrthoDB" id="9766687at2"/>
<dbReference type="PANTHER" id="PTHR12788:SF10">
    <property type="entry name" value="PROTEIN-TYROSINE SULFOTRANSFERASE"/>
    <property type="match status" value="1"/>
</dbReference>
<dbReference type="PATRIC" id="fig|405446.3.peg.231"/>
<keyword evidence="4" id="KW-1185">Reference proteome</keyword>
<evidence type="ECO:0000313" key="4">
    <source>
        <dbReference type="Proteomes" id="UP000051863"/>
    </source>
</evidence>
<dbReference type="Pfam" id="PF13469">
    <property type="entry name" value="Sulfotransfer_3"/>
    <property type="match status" value="1"/>
</dbReference>
<dbReference type="GO" id="GO:0008476">
    <property type="term" value="F:protein-tyrosine sulfotransferase activity"/>
    <property type="evidence" value="ECO:0007669"/>
    <property type="project" value="InterPro"/>
</dbReference>
<dbReference type="Proteomes" id="UP000051863">
    <property type="component" value="Unassembled WGS sequence"/>
</dbReference>
<dbReference type="SUPFAM" id="SSF52540">
    <property type="entry name" value="P-loop containing nucleoside triphosphate hydrolases"/>
    <property type="match status" value="1"/>
</dbReference>
<dbReference type="Gene3D" id="3.40.50.300">
    <property type="entry name" value="P-loop containing nucleotide triphosphate hydrolases"/>
    <property type="match status" value="1"/>
</dbReference>
<dbReference type="PROSITE" id="PS50005">
    <property type="entry name" value="TPR"/>
    <property type="match status" value="2"/>
</dbReference>
<dbReference type="PANTHER" id="PTHR12788">
    <property type="entry name" value="PROTEIN-TYROSINE SULFOTRANSFERASE 2"/>
    <property type="match status" value="1"/>
</dbReference>
<proteinExistence type="predicted"/>
<sequence length="523" mass="58594">MNQQVALYERAIDALNRRQWQSAWAMSQKLLESAPNHGGVNFVAGISALEIGHMQAALVHLRRSTQLSPHRADYMAQLARLLVSLRAFVEAHKYADIATEKGVEDAVTADTLGVVYSRLNEHSKALAAFEMATAKQPGNAVFQYNLGTSLLFFGRLDEAEEKYQRCLELAPDYWRAYTSLAQLRTWSVENNNIDFLTSRLEHAEKSLDGLLHVNLALAKEQEDVGDHVAAFKSYVRAKSPQKQARGYSSAKDEEIFNALRQGFDAVEDFSGGSDHEEPIFVVGMPRSGTTLVDRIISSHSSVHSAGELENFPIAVKRLSGSSTNSVADAGTLSALVDMDWAALGRSYVESTRPGTSGFPRFVDKLPHNFLYVGHIAKALPKAKIIYLRRDPMDTCLSNFRQLFALSSAMYDYSFDLLDTGRYYLMFDELMAYWGGRLGDRLLEVRYEDLVENQERESRRIIEFCGLAWEEACLNFEQNSAPVATASAVQVRSKLSRDYLGRWRRYGLDVEPLRALLGAKASYP</sequence>
<dbReference type="Gene3D" id="1.25.40.10">
    <property type="entry name" value="Tetratricopeptide repeat domain"/>
    <property type="match status" value="2"/>
</dbReference>
<feature type="repeat" description="TPR" evidence="2">
    <location>
        <begin position="140"/>
        <end position="173"/>
    </location>
</feature>
<name>A0A0R0CWY4_9GAMM</name>
<keyword evidence="2" id="KW-0802">TPR repeat</keyword>
<dbReference type="Pfam" id="PF13432">
    <property type="entry name" value="TPR_16"/>
    <property type="match status" value="1"/>
</dbReference>
<dbReference type="InterPro" id="IPR027417">
    <property type="entry name" value="P-loop_NTPase"/>
</dbReference>
<dbReference type="InterPro" id="IPR026634">
    <property type="entry name" value="TPST-like"/>
</dbReference>
<dbReference type="EMBL" id="LDJJ01000013">
    <property type="protein sequence ID" value="KRG70305.1"/>
    <property type="molecule type" value="Genomic_DNA"/>
</dbReference>
<dbReference type="AlphaFoldDB" id="A0A0R0CWY4"/>
<reference evidence="3 4" key="1">
    <citation type="submission" date="2015-05" db="EMBL/GenBank/DDBJ databases">
        <title>Genome sequencing and analysis of members of genus Stenotrophomonas.</title>
        <authorList>
            <person name="Patil P.P."/>
            <person name="Midha S."/>
            <person name="Patil P.B."/>
        </authorList>
    </citation>
    <scope>NUCLEOTIDE SEQUENCE [LARGE SCALE GENOMIC DNA]</scope>
    <source>
        <strain evidence="3 4">DSM 18941</strain>
    </source>
</reference>